<dbReference type="EC" id="2.8.1.12" evidence="3"/>
<evidence type="ECO:0000256" key="9">
    <source>
        <dbReference type="ARBA" id="ARBA00030781"/>
    </source>
</evidence>
<dbReference type="CDD" id="cd00756">
    <property type="entry name" value="MoaE"/>
    <property type="match status" value="1"/>
</dbReference>
<dbReference type="PANTHER" id="PTHR23404">
    <property type="entry name" value="MOLYBDOPTERIN SYNTHASE RELATED"/>
    <property type="match status" value="1"/>
</dbReference>
<evidence type="ECO:0000256" key="10">
    <source>
        <dbReference type="ARBA" id="ARBA00032474"/>
    </source>
</evidence>
<evidence type="ECO:0000256" key="6">
    <source>
        <dbReference type="ARBA" id="ARBA00026066"/>
    </source>
</evidence>
<comment type="subunit">
    <text evidence="6">Heterotetramer of 2 MoaD subunits and 2 MoaE subunits. Also stable as homodimer. The enzyme changes between these two forms during catalysis.</text>
</comment>
<sequence>MLVLTEMPLSIEELQKKVIRPDAGAVASFVGVTRNYNLGEPVETLFYEAYVPMALKEMKRLVKETKDRFGVIEIAIYHRLGRVGVGEASLAIAVSSAHRQAAFEACQYVVDRLKEQVPIFKKEFFGKTGARWVPNRTT</sequence>
<gene>
    <name evidence="12" type="ORF">A2527_03345</name>
</gene>
<dbReference type="Proteomes" id="UP000178449">
    <property type="component" value="Unassembled WGS sequence"/>
</dbReference>
<evidence type="ECO:0000256" key="4">
    <source>
        <dbReference type="ARBA" id="ARBA00013858"/>
    </source>
</evidence>
<evidence type="ECO:0000256" key="11">
    <source>
        <dbReference type="ARBA" id="ARBA00049878"/>
    </source>
</evidence>
<keyword evidence="5" id="KW-0501">Molybdenum cofactor biosynthesis</keyword>
<dbReference type="GO" id="GO:0006777">
    <property type="term" value="P:Mo-molybdopterin cofactor biosynthetic process"/>
    <property type="evidence" value="ECO:0007669"/>
    <property type="project" value="UniProtKB-KW"/>
</dbReference>
<evidence type="ECO:0000256" key="7">
    <source>
        <dbReference type="ARBA" id="ARBA00029745"/>
    </source>
</evidence>
<accession>A0A1F6GER3</accession>
<dbReference type="InterPro" id="IPR036563">
    <property type="entry name" value="MoaE_sf"/>
</dbReference>
<organism evidence="12 13">
    <name type="scientific">Candidatus Lambdaproteobacteria bacterium RIFOXYD2_FULL_50_16</name>
    <dbReference type="NCBI Taxonomy" id="1817772"/>
    <lineage>
        <taxon>Bacteria</taxon>
        <taxon>Pseudomonadati</taxon>
        <taxon>Pseudomonadota</taxon>
        <taxon>Candidatus Lambdaproteobacteria</taxon>
    </lineage>
</organism>
<name>A0A1F6GER3_9PROT</name>
<proteinExistence type="inferred from homology"/>
<evidence type="ECO:0000256" key="2">
    <source>
        <dbReference type="ARBA" id="ARBA00005426"/>
    </source>
</evidence>
<dbReference type="EMBL" id="MFNE01000010">
    <property type="protein sequence ID" value="OGG96605.1"/>
    <property type="molecule type" value="Genomic_DNA"/>
</dbReference>
<dbReference type="Pfam" id="PF02391">
    <property type="entry name" value="MoaE"/>
    <property type="match status" value="1"/>
</dbReference>
<dbReference type="InterPro" id="IPR003448">
    <property type="entry name" value="Mopterin_biosynth_MoaE"/>
</dbReference>
<evidence type="ECO:0000313" key="13">
    <source>
        <dbReference type="Proteomes" id="UP000178449"/>
    </source>
</evidence>
<evidence type="ECO:0000256" key="5">
    <source>
        <dbReference type="ARBA" id="ARBA00023150"/>
    </source>
</evidence>
<reference evidence="12 13" key="1">
    <citation type="journal article" date="2016" name="Nat. Commun.">
        <title>Thousands of microbial genomes shed light on interconnected biogeochemical processes in an aquifer system.</title>
        <authorList>
            <person name="Anantharaman K."/>
            <person name="Brown C.T."/>
            <person name="Hug L.A."/>
            <person name="Sharon I."/>
            <person name="Castelle C.J."/>
            <person name="Probst A.J."/>
            <person name="Thomas B.C."/>
            <person name="Singh A."/>
            <person name="Wilkins M.J."/>
            <person name="Karaoz U."/>
            <person name="Brodie E.L."/>
            <person name="Williams K.H."/>
            <person name="Hubbard S.S."/>
            <person name="Banfield J.F."/>
        </authorList>
    </citation>
    <scope>NUCLEOTIDE SEQUENCE [LARGE SCALE GENOMIC DNA]</scope>
</reference>
<evidence type="ECO:0000256" key="1">
    <source>
        <dbReference type="ARBA" id="ARBA00005046"/>
    </source>
</evidence>
<comment type="catalytic activity">
    <reaction evidence="11">
        <text>2 [molybdopterin-synthase sulfur-carrier protein]-C-terminal-Gly-aminoethanethioate + cyclic pyranopterin phosphate + H2O = molybdopterin + 2 [molybdopterin-synthase sulfur-carrier protein]-C-terminal Gly-Gly + 2 H(+)</text>
        <dbReference type="Rhea" id="RHEA:26333"/>
        <dbReference type="Rhea" id="RHEA-COMP:12202"/>
        <dbReference type="Rhea" id="RHEA-COMP:19907"/>
        <dbReference type="ChEBI" id="CHEBI:15377"/>
        <dbReference type="ChEBI" id="CHEBI:15378"/>
        <dbReference type="ChEBI" id="CHEBI:58698"/>
        <dbReference type="ChEBI" id="CHEBI:59648"/>
        <dbReference type="ChEBI" id="CHEBI:90778"/>
        <dbReference type="ChEBI" id="CHEBI:232372"/>
        <dbReference type="EC" id="2.8.1.12"/>
    </reaction>
</comment>
<dbReference type="AlphaFoldDB" id="A0A1F6GER3"/>
<dbReference type="STRING" id="1817772.A2527_03345"/>
<evidence type="ECO:0000313" key="12">
    <source>
        <dbReference type="EMBL" id="OGG96605.1"/>
    </source>
</evidence>
<comment type="caution">
    <text evidence="12">The sequence shown here is derived from an EMBL/GenBank/DDBJ whole genome shotgun (WGS) entry which is preliminary data.</text>
</comment>
<comment type="similarity">
    <text evidence="2">Belongs to the MoaE family.</text>
</comment>
<evidence type="ECO:0000256" key="8">
    <source>
        <dbReference type="ARBA" id="ARBA00030407"/>
    </source>
</evidence>
<dbReference type="UniPathway" id="UPA00344"/>
<dbReference type="SUPFAM" id="SSF54690">
    <property type="entry name" value="Molybdopterin synthase subunit MoaE"/>
    <property type="match status" value="1"/>
</dbReference>
<protein>
    <recommendedName>
        <fullName evidence="4">Molybdopterin synthase catalytic subunit</fullName>
        <ecNumber evidence="3">2.8.1.12</ecNumber>
    </recommendedName>
    <alternativeName>
        <fullName evidence="9">MPT synthase subunit 2</fullName>
    </alternativeName>
    <alternativeName>
        <fullName evidence="7">Molybdenum cofactor biosynthesis protein E</fullName>
    </alternativeName>
    <alternativeName>
        <fullName evidence="8">Molybdopterin-converting factor large subunit</fullName>
    </alternativeName>
    <alternativeName>
        <fullName evidence="10">Molybdopterin-converting factor subunit 2</fullName>
    </alternativeName>
</protein>
<dbReference type="Gene3D" id="3.90.1170.40">
    <property type="entry name" value="Molybdopterin biosynthesis MoaE subunit"/>
    <property type="match status" value="1"/>
</dbReference>
<comment type="pathway">
    <text evidence="1">Cofactor biosynthesis; molybdopterin biosynthesis.</text>
</comment>
<dbReference type="GO" id="GO:0030366">
    <property type="term" value="F:molybdopterin synthase activity"/>
    <property type="evidence" value="ECO:0007669"/>
    <property type="project" value="UniProtKB-EC"/>
</dbReference>
<evidence type="ECO:0000256" key="3">
    <source>
        <dbReference type="ARBA" id="ARBA00011950"/>
    </source>
</evidence>